<evidence type="ECO:0008006" key="3">
    <source>
        <dbReference type="Google" id="ProtNLM"/>
    </source>
</evidence>
<evidence type="ECO:0000313" key="2">
    <source>
        <dbReference type="Proteomes" id="UP000199347"/>
    </source>
</evidence>
<protein>
    <recommendedName>
        <fullName evidence="3">DUF1127 domain-containing protein</fullName>
    </recommendedName>
</protein>
<sequence length="64" mass="7470">MSVQTLTGGRPVRRVRWVGLLMRKLMAWRQKQALLDLDDMPEARLRDLGFLDGRAHAPRNPMRD</sequence>
<proteinExistence type="predicted"/>
<evidence type="ECO:0000313" key="1">
    <source>
        <dbReference type="EMBL" id="SCZ39618.1"/>
    </source>
</evidence>
<accession>A0A1G5NRJ7</accession>
<dbReference type="Proteomes" id="UP000199347">
    <property type="component" value="Unassembled WGS sequence"/>
</dbReference>
<gene>
    <name evidence="1" type="ORF">SAMN03080610_02476</name>
</gene>
<dbReference type="EMBL" id="FMVW01000005">
    <property type="protein sequence ID" value="SCZ39618.1"/>
    <property type="molecule type" value="Genomic_DNA"/>
</dbReference>
<name>A0A1G5NRJ7_AFIMA</name>
<dbReference type="AlphaFoldDB" id="A0A1G5NRJ7"/>
<keyword evidence="2" id="KW-1185">Reference proteome</keyword>
<organism evidence="1 2">
    <name type="scientific">Afifella marina DSM 2698</name>
    <dbReference type="NCBI Taxonomy" id="1120955"/>
    <lineage>
        <taxon>Bacteria</taxon>
        <taxon>Pseudomonadati</taxon>
        <taxon>Pseudomonadota</taxon>
        <taxon>Alphaproteobacteria</taxon>
        <taxon>Hyphomicrobiales</taxon>
        <taxon>Afifellaceae</taxon>
        <taxon>Afifella</taxon>
    </lineage>
</organism>
<reference evidence="1 2" key="1">
    <citation type="submission" date="2016-10" db="EMBL/GenBank/DDBJ databases">
        <authorList>
            <person name="de Groot N.N."/>
        </authorList>
    </citation>
    <scope>NUCLEOTIDE SEQUENCE [LARGE SCALE GENOMIC DNA]</scope>
    <source>
        <strain evidence="1 2">DSM 2698</strain>
    </source>
</reference>